<evidence type="ECO:0000256" key="1">
    <source>
        <dbReference type="ARBA" id="ARBA00002738"/>
    </source>
</evidence>
<name>A0A8H3BII9_9AGAM</name>
<keyword evidence="6" id="KW-0963">Cytoplasm</keyword>
<comment type="subcellular location">
    <subcellularLocation>
        <location evidence="3">Cytoplasm</location>
    </subcellularLocation>
    <subcellularLocation>
        <location evidence="2">Nucleus</location>
    </subcellularLocation>
</comment>
<evidence type="ECO:0000256" key="4">
    <source>
        <dbReference type="ARBA" id="ARBA00009461"/>
    </source>
</evidence>
<evidence type="ECO:0000256" key="5">
    <source>
        <dbReference type="ARBA" id="ARBA00015162"/>
    </source>
</evidence>
<feature type="compositionally biased region" description="Low complexity" evidence="8">
    <location>
        <begin position="90"/>
        <end position="113"/>
    </location>
</feature>
<evidence type="ECO:0000313" key="11">
    <source>
        <dbReference type="Proteomes" id="UP000663850"/>
    </source>
</evidence>
<reference evidence="10" key="1">
    <citation type="submission" date="2021-01" db="EMBL/GenBank/DDBJ databases">
        <authorList>
            <person name="Kaushik A."/>
        </authorList>
    </citation>
    <scope>NUCLEOTIDE SEQUENCE</scope>
    <source>
        <strain evidence="10">Type strain: AG8-Rh-89/</strain>
    </source>
</reference>
<dbReference type="InterPro" id="IPR028094">
    <property type="entry name" value="RTC4_C"/>
</dbReference>
<accession>A0A8H3BII9</accession>
<proteinExistence type="inferred from homology"/>
<keyword evidence="7" id="KW-0539">Nucleus</keyword>
<dbReference type="InterPro" id="IPR039024">
    <property type="entry name" value="RTC4"/>
</dbReference>
<dbReference type="PANTHER" id="PTHR41391">
    <property type="entry name" value="RESTRICTION OF TELOMERE CAPPING PROTEIN 4"/>
    <property type="match status" value="1"/>
</dbReference>
<dbReference type="GO" id="GO:0005634">
    <property type="term" value="C:nucleus"/>
    <property type="evidence" value="ECO:0007669"/>
    <property type="project" value="UniProtKB-SubCell"/>
</dbReference>
<dbReference type="SMART" id="SM01312">
    <property type="entry name" value="RTC4"/>
    <property type="match status" value="1"/>
</dbReference>
<comment type="caution">
    <text evidence="10">The sequence shown here is derived from an EMBL/GenBank/DDBJ whole genome shotgun (WGS) entry which is preliminary data.</text>
</comment>
<evidence type="ECO:0000256" key="8">
    <source>
        <dbReference type="SAM" id="MobiDB-lite"/>
    </source>
</evidence>
<dbReference type="Pfam" id="PF14474">
    <property type="entry name" value="RTC4"/>
    <property type="match status" value="1"/>
</dbReference>
<organism evidence="10 11">
    <name type="scientific">Rhizoctonia solani</name>
    <dbReference type="NCBI Taxonomy" id="456999"/>
    <lineage>
        <taxon>Eukaryota</taxon>
        <taxon>Fungi</taxon>
        <taxon>Dikarya</taxon>
        <taxon>Basidiomycota</taxon>
        <taxon>Agaricomycotina</taxon>
        <taxon>Agaricomycetes</taxon>
        <taxon>Cantharellales</taxon>
        <taxon>Ceratobasidiaceae</taxon>
        <taxon>Rhizoctonia</taxon>
    </lineage>
</organism>
<feature type="domain" description="Restriction of telomere capping protein 4 C-terminal" evidence="9">
    <location>
        <begin position="454"/>
        <end position="571"/>
    </location>
</feature>
<evidence type="ECO:0000256" key="7">
    <source>
        <dbReference type="ARBA" id="ARBA00023242"/>
    </source>
</evidence>
<feature type="region of interest" description="Disordered" evidence="8">
    <location>
        <begin position="1"/>
        <end position="269"/>
    </location>
</feature>
<evidence type="ECO:0000256" key="3">
    <source>
        <dbReference type="ARBA" id="ARBA00004496"/>
    </source>
</evidence>
<dbReference type="AlphaFoldDB" id="A0A8H3BII9"/>
<sequence length="633" mass="69886">MGSMERRRQQGLGGLQPLGPKKNRMITNYGFGEDLGATDYTGRPKIARNPQAKSSKEKEGGVNSRAGSPITGSPIMDVDLDESLDPIDLISSQEPEISSSSKAKSRTDSATAKPTPQPAPFGRSRPTQPASKASSTSSVASKPNPTHHQTGKTRRKVECDEEDPVPQPPSQSIARPRGSKESSPPSEQESKGVKPAARGPQPAPFKRRTQPGDTVIEKDKTSTSAPKLPAPPPWKTGSTSKVGLKLDTTEGLPDHSDISASQRVGASQIDRESLKTMRIPKRNDKNSKAIAPVPVKEARTESKKTNAFPMAGYAKQVVAKQVGEDTGSQSPRKRFKPDDVERIFKQAEADELMAPLDPHNLCPFCDELFPDNPSPDLIQLLTDLKKIAVLEPRLRNPNGLTAPLMTYINLCQMHRAESTYVEQGRRNHWPSIIDWDNVRERLKSPEVVKALRNVIDDPHSSEFFVTFYNNIKRDGALKAASIRAQLDTFELSHPGYYGEQGLLVLFDTLNELFPNLTSEECRPLTARQFFMSVLVPEAAALLIERDMDCTHEEALSTLRESRQYGLTMFPDRGGFFGSGKGDHMDEAGAKQLKWRKDMVRLTYTGNHPETASSPTFKTRFLEDEADPDILIVD</sequence>
<comment type="similarity">
    <text evidence="4">Belongs to the RTC4 family.</text>
</comment>
<evidence type="ECO:0000313" key="10">
    <source>
        <dbReference type="EMBL" id="CAE6457782.1"/>
    </source>
</evidence>
<evidence type="ECO:0000256" key="2">
    <source>
        <dbReference type="ARBA" id="ARBA00004123"/>
    </source>
</evidence>
<feature type="compositionally biased region" description="Low complexity" evidence="8">
    <location>
        <begin position="130"/>
        <end position="142"/>
    </location>
</feature>
<gene>
    <name evidence="10" type="ORF">RDB_LOCUS48117</name>
</gene>
<evidence type="ECO:0000259" key="9">
    <source>
        <dbReference type="SMART" id="SM01312"/>
    </source>
</evidence>
<comment type="function">
    <text evidence="1">May be involved in a process influencing telomere capping.</text>
</comment>
<evidence type="ECO:0000256" key="6">
    <source>
        <dbReference type="ARBA" id="ARBA00022490"/>
    </source>
</evidence>
<dbReference type="PANTHER" id="PTHR41391:SF1">
    <property type="entry name" value="RESTRICTION OF TELOMERE CAPPING PROTEIN 4"/>
    <property type="match status" value="1"/>
</dbReference>
<dbReference type="GO" id="GO:0005737">
    <property type="term" value="C:cytoplasm"/>
    <property type="evidence" value="ECO:0007669"/>
    <property type="project" value="UniProtKB-SubCell"/>
</dbReference>
<protein>
    <recommendedName>
        <fullName evidence="5">Restriction of telomere capping protein 4</fullName>
    </recommendedName>
</protein>
<dbReference type="EMBL" id="CAJMWZ010002537">
    <property type="protein sequence ID" value="CAE6457782.1"/>
    <property type="molecule type" value="Genomic_DNA"/>
</dbReference>
<dbReference type="Proteomes" id="UP000663850">
    <property type="component" value="Unassembled WGS sequence"/>
</dbReference>